<evidence type="ECO:0000259" key="1">
    <source>
        <dbReference type="Pfam" id="PF01883"/>
    </source>
</evidence>
<dbReference type="PANTHER" id="PTHR42831:SF1">
    <property type="entry name" value="FE-S PROTEIN MATURATION AUXILIARY FACTOR YITW"/>
    <property type="match status" value="1"/>
</dbReference>
<accession>A0A858RQ86</accession>
<dbReference type="SUPFAM" id="SSF117916">
    <property type="entry name" value="Fe-S cluster assembly (FSCA) domain-like"/>
    <property type="match status" value="1"/>
</dbReference>
<name>A0A858RQ86_9BACT</name>
<dbReference type="NCBIfam" id="TIGR03406">
    <property type="entry name" value="FeS_long_SufT"/>
    <property type="match status" value="1"/>
</dbReference>
<sequence length="181" mass="19538">MHEEIALAREVEAIQIPSGDTITLPMGTPVFITQRLGGTYTVATSAGLARISSKDADALGVDLEKEKEKQAEAIRLKDAPLEEQVWAQLKSVYDPEIPVDIVNLGLVYDCGIEEQDGKKVVAIKMTLTAPGCGMGPVIAADAQAKIMTIEGIDDAKVELVWDPAWNQDMISEEGKMKLGMI</sequence>
<dbReference type="KEGG" id="luo:HHL09_05150"/>
<dbReference type="InterPro" id="IPR052339">
    <property type="entry name" value="Fe-S_Maturation_MIP18"/>
</dbReference>
<dbReference type="RefSeq" id="WP_169457682.1">
    <property type="nucleotide sequence ID" value="NZ_CP051774.1"/>
</dbReference>
<dbReference type="Proteomes" id="UP000501812">
    <property type="component" value="Chromosome"/>
</dbReference>
<gene>
    <name evidence="2" type="primary">sufT</name>
    <name evidence="2" type="ORF">HHL09_05150</name>
</gene>
<dbReference type="Pfam" id="PF01883">
    <property type="entry name" value="FeS_assembly_P"/>
    <property type="match status" value="1"/>
</dbReference>
<proteinExistence type="predicted"/>
<evidence type="ECO:0000313" key="2">
    <source>
        <dbReference type="EMBL" id="QJE99197.1"/>
    </source>
</evidence>
<dbReference type="InterPro" id="IPR017776">
    <property type="entry name" value="FeS_assembly_SufT_put"/>
</dbReference>
<dbReference type="InterPro" id="IPR034904">
    <property type="entry name" value="FSCA_dom_sf"/>
</dbReference>
<evidence type="ECO:0000313" key="3">
    <source>
        <dbReference type="Proteomes" id="UP000501812"/>
    </source>
</evidence>
<dbReference type="EMBL" id="CP051774">
    <property type="protein sequence ID" value="QJE99197.1"/>
    <property type="molecule type" value="Genomic_DNA"/>
</dbReference>
<dbReference type="AlphaFoldDB" id="A0A858RQ86"/>
<keyword evidence="3" id="KW-1185">Reference proteome</keyword>
<dbReference type="Gene3D" id="3.30.300.130">
    <property type="entry name" value="Fe-S cluster assembly (FSCA)"/>
    <property type="match status" value="1"/>
</dbReference>
<dbReference type="PANTHER" id="PTHR42831">
    <property type="entry name" value="FE-S PROTEIN MATURATION AUXILIARY FACTOR YITW"/>
    <property type="match status" value="1"/>
</dbReference>
<protein>
    <submittedName>
        <fullName evidence="2">Putative Fe-S cluster assembly protein SufT</fullName>
    </submittedName>
</protein>
<feature type="domain" description="MIP18 family-like" evidence="1">
    <location>
        <begin position="82"/>
        <end position="158"/>
    </location>
</feature>
<reference evidence="2 3" key="1">
    <citation type="submission" date="2020-04" db="EMBL/GenBank/DDBJ databases">
        <title>Luteolibacter sp. G-1-1-1 isolated from soil.</title>
        <authorList>
            <person name="Dahal R.H."/>
        </authorList>
    </citation>
    <scope>NUCLEOTIDE SEQUENCE [LARGE SCALE GENOMIC DNA]</scope>
    <source>
        <strain evidence="2 3">G-1-1-1</strain>
    </source>
</reference>
<organism evidence="2 3">
    <name type="scientific">Luteolibacter luteus</name>
    <dbReference type="NCBI Taxonomy" id="2728835"/>
    <lineage>
        <taxon>Bacteria</taxon>
        <taxon>Pseudomonadati</taxon>
        <taxon>Verrucomicrobiota</taxon>
        <taxon>Verrucomicrobiia</taxon>
        <taxon>Verrucomicrobiales</taxon>
        <taxon>Verrucomicrobiaceae</taxon>
        <taxon>Luteolibacter</taxon>
    </lineage>
</organism>
<dbReference type="InterPro" id="IPR002744">
    <property type="entry name" value="MIP18-like"/>
</dbReference>